<sequence length="63" mass="6879">MLQNAGNRRHPKTVARLAVLNRTKSAQTTGVAEDIADCKQYTDATTGKMPQSGIVRTYTNAEK</sequence>
<evidence type="ECO:0000313" key="2">
    <source>
        <dbReference type="Proteomes" id="UP000070376"/>
    </source>
</evidence>
<name>A0A150JPG7_HEYCO</name>
<dbReference type="AlphaFoldDB" id="A0A150JPG7"/>
<organism evidence="1 2">
    <name type="scientific">Heyndrickxia coagulans</name>
    <name type="common">Weizmannia coagulans</name>
    <dbReference type="NCBI Taxonomy" id="1398"/>
    <lineage>
        <taxon>Bacteria</taxon>
        <taxon>Bacillati</taxon>
        <taxon>Bacillota</taxon>
        <taxon>Bacilli</taxon>
        <taxon>Bacillales</taxon>
        <taxon>Bacillaceae</taxon>
        <taxon>Heyndrickxia</taxon>
    </lineage>
</organism>
<accession>A0A150JPG7</accession>
<dbReference type="EMBL" id="LRPN01000211">
    <property type="protein sequence ID" value="KWZ76194.1"/>
    <property type="molecule type" value="Genomic_DNA"/>
</dbReference>
<evidence type="ECO:0000313" key="1">
    <source>
        <dbReference type="EMBL" id="KWZ76194.1"/>
    </source>
</evidence>
<protein>
    <submittedName>
        <fullName evidence="1">Uncharacterized protein</fullName>
    </submittedName>
</protein>
<reference evidence="2" key="1">
    <citation type="submission" date="2016-01" db="EMBL/GenBank/DDBJ databases">
        <authorList>
            <person name="Mitreva M."/>
            <person name="Pepin K.H."/>
            <person name="Mihindukulasuriya K.A."/>
            <person name="Fulton R."/>
            <person name="Fronick C."/>
            <person name="O'Laughlin M."/>
            <person name="Miner T."/>
            <person name="Herter B."/>
            <person name="Rosa B.A."/>
            <person name="Cordes M."/>
            <person name="Tomlinson C."/>
            <person name="Wollam A."/>
            <person name="Palsikar V.B."/>
            <person name="Mardis E.R."/>
            <person name="Wilson R.K."/>
        </authorList>
    </citation>
    <scope>NUCLEOTIDE SEQUENCE [LARGE SCALE GENOMIC DNA]</scope>
    <source>
        <strain evidence="2">GED7749B</strain>
    </source>
</reference>
<dbReference type="Proteomes" id="UP000070376">
    <property type="component" value="Unassembled WGS sequence"/>
</dbReference>
<comment type="caution">
    <text evidence="1">The sequence shown here is derived from an EMBL/GenBank/DDBJ whole genome shotgun (WGS) entry which is preliminary data.</text>
</comment>
<proteinExistence type="predicted"/>
<gene>
    <name evidence="1" type="ORF">HMPREF3213_03947</name>
</gene>
<dbReference type="PATRIC" id="fig|1398.22.peg.3952"/>